<dbReference type="Gene3D" id="1.10.260.40">
    <property type="entry name" value="lambda repressor-like DNA-binding domains"/>
    <property type="match status" value="1"/>
</dbReference>
<dbReference type="InterPro" id="IPR010982">
    <property type="entry name" value="Lambda_DNA-bd_dom_sf"/>
</dbReference>
<gene>
    <name evidence="2" type="ORF">ABZ510_19495</name>
</gene>
<reference evidence="2 3" key="1">
    <citation type="submission" date="2024-06" db="EMBL/GenBank/DDBJ databases">
        <title>The Natural Products Discovery Center: Release of the First 8490 Sequenced Strains for Exploring Actinobacteria Biosynthetic Diversity.</title>
        <authorList>
            <person name="Kalkreuter E."/>
            <person name="Kautsar S.A."/>
            <person name="Yang D."/>
            <person name="Bader C.D."/>
            <person name="Teijaro C.N."/>
            <person name="Fluegel L."/>
            <person name="Davis C.M."/>
            <person name="Simpson J.R."/>
            <person name="Lauterbach L."/>
            <person name="Steele A.D."/>
            <person name="Gui C."/>
            <person name="Meng S."/>
            <person name="Li G."/>
            <person name="Viehrig K."/>
            <person name="Ye F."/>
            <person name="Su P."/>
            <person name="Kiefer A.F."/>
            <person name="Nichols A."/>
            <person name="Cepeda A.J."/>
            <person name="Yan W."/>
            <person name="Fan B."/>
            <person name="Jiang Y."/>
            <person name="Adhikari A."/>
            <person name="Zheng C.-J."/>
            <person name="Schuster L."/>
            <person name="Cowan T.M."/>
            <person name="Smanski M.J."/>
            <person name="Chevrette M.G."/>
            <person name="De Carvalho L.P.S."/>
            <person name="Shen B."/>
        </authorList>
    </citation>
    <scope>NUCLEOTIDE SEQUENCE [LARGE SCALE GENOMIC DNA]</scope>
    <source>
        <strain evidence="2 3">NPDC019708</strain>
    </source>
</reference>
<dbReference type="SUPFAM" id="SSF47413">
    <property type="entry name" value="lambda repressor-like DNA-binding domains"/>
    <property type="match status" value="1"/>
</dbReference>
<evidence type="ECO:0000313" key="3">
    <source>
        <dbReference type="Proteomes" id="UP001550628"/>
    </source>
</evidence>
<dbReference type="InterPro" id="IPR001387">
    <property type="entry name" value="Cro/C1-type_HTH"/>
</dbReference>
<sequence length="164" mass="18440">MYEDLAAQLGIDLSEPTDALARDLIEADDQLLEDLVRLRKQSGLRPAEVARRMGRDRSAVTQFEKLTADPRLSTIRRYALAVGARITHRVEKADERLRTRPIVDVVWTEPTDAADFLVEVMTDLGRSHGVMTDPGRSHGRVTHHVGRFRQVHSTVVWADESSCA</sequence>
<evidence type="ECO:0000313" key="2">
    <source>
        <dbReference type="EMBL" id="MEU1954036.1"/>
    </source>
</evidence>
<dbReference type="CDD" id="cd00093">
    <property type="entry name" value="HTH_XRE"/>
    <property type="match status" value="1"/>
</dbReference>
<organism evidence="2 3">
    <name type="scientific">Nocardia rhamnosiphila</name>
    <dbReference type="NCBI Taxonomy" id="426716"/>
    <lineage>
        <taxon>Bacteria</taxon>
        <taxon>Bacillati</taxon>
        <taxon>Actinomycetota</taxon>
        <taxon>Actinomycetes</taxon>
        <taxon>Mycobacteriales</taxon>
        <taxon>Nocardiaceae</taxon>
        <taxon>Nocardia</taxon>
    </lineage>
</organism>
<dbReference type="RefSeq" id="WP_357154322.1">
    <property type="nucleotide sequence ID" value="NZ_JBEYBF010000013.1"/>
</dbReference>
<dbReference type="PROSITE" id="PS50943">
    <property type="entry name" value="HTH_CROC1"/>
    <property type="match status" value="1"/>
</dbReference>
<name>A0ABV2WT78_9NOCA</name>
<protein>
    <submittedName>
        <fullName evidence="2">Helix-turn-helix domain-containing protein</fullName>
    </submittedName>
</protein>
<accession>A0ABV2WT78</accession>
<dbReference type="Proteomes" id="UP001550628">
    <property type="component" value="Unassembled WGS sequence"/>
</dbReference>
<feature type="domain" description="HTH cro/C1-type" evidence="1">
    <location>
        <begin position="35"/>
        <end position="89"/>
    </location>
</feature>
<comment type="caution">
    <text evidence="2">The sequence shown here is derived from an EMBL/GenBank/DDBJ whole genome shotgun (WGS) entry which is preliminary data.</text>
</comment>
<evidence type="ECO:0000259" key="1">
    <source>
        <dbReference type="PROSITE" id="PS50943"/>
    </source>
</evidence>
<dbReference type="SMART" id="SM00530">
    <property type="entry name" value="HTH_XRE"/>
    <property type="match status" value="1"/>
</dbReference>
<proteinExistence type="predicted"/>
<dbReference type="EMBL" id="JBEYBF010000013">
    <property type="protein sequence ID" value="MEU1954036.1"/>
    <property type="molecule type" value="Genomic_DNA"/>
</dbReference>
<keyword evidence="3" id="KW-1185">Reference proteome</keyword>